<evidence type="ECO:0008006" key="3">
    <source>
        <dbReference type="Google" id="ProtNLM"/>
    </source>
</evidence>
<name>A0A9Q1G465_SYNKA</name>
<sequence length="152" mass="16869">MLQVRQGRNTVSDYAIDFRTLATTTGWNQEAQYDAKDELVTQELPAGFDALVEMAIRIDQHLSTCCREKLVRGHHLKREAEASSESFLPPVLEPAPLPSAPEPMQIVRTHGNFIDTDLISQLHLSSIPLQTPLDAFAITGAPLSRITYVTSQ</sequence>
<evidence type="ECO:0000313" key="1">
    <source>
        <dbReference type="EMBL" id="KAJ8375142.1"/>
    </source>
</evidence>
<dbReference type="AlphaFoldDB" id="A0A9Q1G465"/>
<evidence type="ECO:0000313" key="2">
    <source>
        <dbReference type="Proteomes" id="UP001152622"/>
    </source>
</evidence>
<accession>A0A9Q1G465</accession>
<reference evidence="1" key="1">
    <citation type="journal article" date="2023" name="Science">
        <title>Genome structures resolve the early diversification of teleost fishes.</title>
        <authorList>
            <person name="Parey E."/>
            <person name="Louis A."/>
            <person name="Montfort J."/>
            <person name="Bouchez O."/>
            <person name="Roques C."/>
            <person name="Iampietro C."/>
            <person name="Lluch J."/>
            <person name="Castinel A."/>
            <person name="Donnadieu C."/>
            <person name="Desvignes T."/>
            <person name="Floi Bucao C."/>
            <person name="Jouanno E."/>
            <person name="Wen M."/>
            <person name="Mejri S."/>
            <person name="Dirks R."/>
            <person name="Jansen H."/>
            <person name="Henkel C."/>
            <person name="Chen W.J."/>
            <person name="Zahm M."/>
            <person name="Cabau C."/>
            <person name="Klopp C."/>
            <person name="Thompson A.W."/>
            <person name="Robinson-Rechavi M."/>
            <person name="Braasch I."/>
            <person name="Lecointre G."/>
            <person name="Bobe J."/>
            <person name="Postlethwait J.H."/>
            <person name="Berthelot C."/>
            <person name="Roest Crollius H."/>
            <person name="Guiguen Y."/>
        </authorList>
    </citation>
    <scope>NUCLEOTIDE SEQUENCE</scope>
    <source>
        <strain evidence="1">WJC10195</strain>
    </source>
</reference>
<proteinExistence type="predicted"/>
<comment type="caution">
    <text evidence="1">The sequence shown here is derived from an EMBL/GenBank/DDBJ whole genome shotgun (WGS) entry which is preliminary data.</text>
</comment>
<dbReference type="EMBL" id="JAINUF010000002">
    <property type="protein sequence ID" value="KAJ8375142.1"/>
    <property type="molecule type" value="Genomic_DNA"/>
</dbReference>
<keyword evidence="2" id="KW-1185">Reference proteome</keyword>
<dbReference type="Proteomes" id="UP001152622">
    <property type="component" value="Chromosome 2"/>
</dbReference>
<gene>
    <name evidence="1" type="ORF">SKAU_G00057220</name>
</gene>
<dbReference type="OrthoDB" id="3363185at2759"/>
<organism evidence="1 2">
    <name type="scientific">Synaphobranchus kaupii</name>
    <name type="common">Kaup's arrowtooth eel</name>
    <dbReference type="NCBI Taxonomy" id="118154"/>
    <lineage>
        <taxon>Eukaryota</taxon>
        <taxon>Metazoa</taxon>
        <taxon>Chordata</taxon>
        <taxon>Craniata</taxon>
        <taxon>Vertebrata</taxon>
        <taxon>Euteleostomi</taxon>
        <taxon>Actinopterygii</taxon>
        <taxon>Neopterygii</taxon>
        <taxon>Teleostei</taxon>
        <taxon>Anguilliformes</taxon>
        <taxon>Synaphobranchidae</taxon>
        <taxon>Synaphobranchus</taxon>
    </lineage>
</organism>
<protein>
    <recommendedName>
        <fullName evidence="3">Retrotransposon gag domain-containing protein</fullName>
    </recommendedName>
</protein>